<proteinExistence type="predicted"/>
<dbReference type="AlphaFoldDB" id="A0A0A8Z0Y8"/>
<sequence length="23" mass="2623">MLLHCSSLKVTVAVCIYSTFLFF</sequence>
<name>A0A0A8Z0Y8_ARUDO</name>
<reference evidence="1" key="2">
    <citation type="journal article" date="2015" name="Data Brief">
        <title>Shoot transcriptome of the giant reed, Arundo donax.</title>
        <authorList>
            <person name="Barrero R.A."/>
            <person name="Guerrero F.D."/>
            <person name="Moolhuijzen P."/>
            <person name="Goolsby J.A."/>
            <person name="Tidwell J."/>
            <person name="Bellgard S.E."/>
            <person name="Bellgard M.I."/>
        </authorList>
    </citation>
    <scope>NUCLEOTIDE SEQUENCE</scope>
    <source>
        <tissue evidence="1">Shoot tissue taken approximately 20 cm above the soil surface</tissue>
    </source>
</reference>
<protein>
    <submittedName>
        <fullName evidence="1">Uncharacterized protein</fullName>
    </submittedName>
</protein>
<reference evidence="1" key="1">
    <citation type="submission" date="2014-09" db="EMBL/GenBank/DDBJ databases">
        <authorList>
            <person name="Magalhaes I.L.F."/>
            <person name="Oliveira U."/>
            <person name="Santos F.R."/>
            <person name="Vidigal T.H.D.A."/>
            <person name="Brescovit A.D."/>
            <person name="Santos A.J."/>
        </authorList>
    </citation>
    <scope>NUCLEOTIDE SEQUENCE</scope>
    <source>
        <tissue evidence="1">Shoot tissue taken approximately 20 cm above the soil surface</tissue>
    </source>
</reference>
<organism evidence="1">
    <name type="scientific">Arundo donax</name>
    <name type="common">Giant reed</name>
    <name type="synonym">Donax arundinaceus</name>
    <dbReference type="NCBI Taxonomy" id="35708"/>
    <lineage>
        <taxon>Eukaryota</taxon>
        <taxon>Viridiplantae</taxon>
        <taxon>Streptophyta</taxon>
        <taxon>Embryophyta</taxon>
        <taxon>Tracheophyta</taxon>
        <taxon>Spermatophyta</taxon>
        <taxon>Magnoliopsida</taxon>
        <taxon>Liliopsida</taxon>
        <taxon>Poales</taxon>
        <taxon>Poaceae</taxon>
        <taxon>PACMAD clade</taxon>
        <taxon>Arundinoideae</taxon>
        <taxon>Arundineae</taxon>
        <taxon>Arundo</taxon>
    </lineage>
</organism>
<evidence type="ECO:0000313" key="1">
    <source>
        <dbReference type="EMBL" id="JAD30415.1"/>
    </source>
</evidence>
<dbReference type="EMBL" id="GBRH01267480">
    <property type="protein sequence ID" value="JAD30415.1"/>
    <property type="molecule type" value="Transcribed_RNA"/>
</dbReference>
<accession>A0A0A8Z0Y8</accession>